<dbReference type="Proteomes" id="UP001181533">
    <property type="component" value="Unassembled WGS sequence"/>
</dbReference>
<dbReference type="EMBL" id="CP009334">
    <property type="protein sequence ID" value="AJG73837.1"/>
    <property type="molecule type" value="Genomic_DNA"/>
</dbReference>
<dbReference type="GO" id="GO:0003677">
    <property type="term" value="F:DNA binding"/>
    <property type="evidence" value="ECO:0007669"/>
    <property type="project" value="InterPro"/>
</dbReference>
<evidence type="ECO:0000313" key="4">
    <source>
        <dbReference type="EMBL" id="QKH22678.1"/>
    </source>
</evidence>
<dbReference type="PROSITE" id="PS50943">
    <property type="entry name" value="HTH_CROC1"/>
    <property type="match status" value="1"/>
</dbReference>
<dbReference type="Gene3D" id="1.10.260.40">
    <property type="entry name" value="lambda repressor-like DNA-binding domains"/>
    <property type="match status" value="1"/>
</dbReference>
<proteinExistence type="predicted"/>
<dbReference type="EMBL" id="CP053979">
    <property type="protein sequence ID" value="QKH22678.1"/>
    <property type="molecule type" value="Genomic_DNA"/>
</dbReference>
<dbReference type="Proteomes" id="UP000501107">
    <property type="component" value="Plasmid unnamed3"/>
</dbReference>
<dbReference type="InterPro" id="IPR010982">
    <property type="entry name" value="Lambda_DNA-bd_dom_sf"/>
</dbReference>
<dbReference type="AlphaFoldDB" id="A0A0B5NK88"/>
<evidence type="ECO:0000313" key="2">
    <source>
        <dbReference type="EMBL" id="AJG73837.1"/>
    </source>
</evidence>
<dbReference type="CDD" id="cd00093">
    <property type="entry name" value="HTH_XRE"/>
    <property type="match status" value="1"/>
</dbReference>
<evidence type="ECO:0000313" key="5">
    <source>
        <dbReference type="Proteomes" id="UP000031876"/>
    </source>
</evidence>
<dbReference type="EMBL" id="VKQN01000001">
    <property type="protein sequence ID" value="MDR4174802.1"/>
    <property type="molecule type" value="Genomic_DNA"/>
</dbReference>
<protein>
    <submittedName>
        <fullName evidence="2">Helix-turn-helix family protein</fullName>
    </submittedName>
    <submittedName>
        <fullName evidence="4">Helix-turn-helix transcriptional regulator</fullName>
    </submittedName>
</protein>
<gene>
    <name evidence="2" type="ORF">BF38_5888</name>
    <name evidence="3" type="ORF">FO599_01470</name>
    <name evidence="4" type="ORF">FOC89_01440</name>
</gene>
<dbReference type="Proteomes" id="UP000031876">
    <property type="component" value="Plasmid 2"/>
</dbReference>
<dbReference type="InterPro" id="IPR001387">
    <property type="entry name" value="Cro/C1-type_HTH"/>
</dbReference>
<reference evidence="3" key="2">
    <citation type="submission" date="2019-07" db="EMBL/GenBank/DDBJ databases">
        <title>Phylogenomic Reclassification of ATCC Bacillus Strains and Various Taxa within the Genus Bacillus.</title>
        <authorList>
            <person name="Riojas M.A."/>
            <person name="Frank A.M."/>
            <person name="Fenn S.L."/>
            <person name="King S.P."/>
            <person name="Brower S.M."/>
            <person name="Hazbon M.H."/>
        </authorList>
    </citation>
    <scope>NUCLEOTIDE SEQUENCE</scope>
    <source>
        <strain evidence="3">ATCC 35646</strain>
    </source>
</reference>
<geneLocation type="plasmid" evidence="2 5">
    <name>2</name>
</geneLocation>
<dbReference type="SUPFAM" id="SSF47413">
    <property type="entry name" value="lambda repressor-like DNA-binding domains"/>
    <property type="match status" value="1"/>
</dbReference>
<accession>A0A0B5NK88</accession>
<keyword evidence="4" id="KW-0614">Plasmid</keyword>
<evidence type="ECO:0000313" key="3">
    <source>
        <dbReference type="EMBL" id="MDR4174802.1"/>
    </source>
</evidence>
<dbReference type="RefSeq" id="WP_001043859.1">
    <property type="nucleotide sequence ID" value="NZ_CP009334.1"/>
</dbReference>
<dbReference type="KEGG" id="btw:BF38_5888"/>
<evidence type="ECO:0000313" key="6">
    <source>
        <dbReference type="Proteomes" id="UP000501107"/>
    </source>
</evidence>
<feature type="domain" description="HTH cro/C1-type" evidence="1">
    <location>
        <begin position="33"/>
        <end position="91"/>
    </location>
</feature>
<dbReference type="Pfam" id="PF01381">
    <property type="entry name" value="HTH_3"/>
    <property type="match status" value="1"/>
</dbReference>
<evidence type="ECO:0000259" key="1">
    <source>
        <dbReference type="PROSITE" id="PS50943"/>
    </source>
</evidence>
<dbReference type="SMART" id="SM00530">
    <property type="entry name" value="HTH_XRE"/>
    <property type="match status" value="1"/>
</dbReference>
<geneLocation type="plasmid" evidence="4 6">
    <name>unnamed3</name>
</geneLocation>
<name>A0A0B5NK88_BACTU</name>
<organism evidence="4 6">
    <name type="scientific">Bacillus thuringiensis</name>
    <dbReference type="NCBI Taxonomy" id="1428"/>
    <lineage>
        <taxon>Bacteria</taxon>
        <taxon>Bacillati</taxon>
        <taxon>Bacillota</taxon>
        <taxon>Bacilli</taxon>
        <taxon>Bacillales</taxon>
        <taxon>Bacillaceae</taxon>
        <taxon>Bacillus</taxon>
        <taxon>Bacillus cereus group</taxon>
    </lineage>
</organism>
<reference evidence="2 5" key="1">
    <citation type="journal article" date="2015" name="Genome Announc.">
        <title>Complete genome sequences for 35 biothreat assay-relevant bacillus species.</title>
        <authorList>
            <person name="Johnson S.L."/>
            <person name="Daligault H.E."/>
            <person name="Davenport K.W."/>
            <person name="Jaissle J."/>
            <person name="Frey K.G."/>
            <person name="Ladner J.T."/>
            <person name="Broomall S.M."/>
            <person name="Bishop-Lilly K.A."/>
            <person name="Bruce D.C."/>
            <person name="Gibbons H.S."/>
            <person name="Coyne S.R."/>
            <person name="Lo C.C."/>
            <person name="Meincke L."/>
            <person name="Munk A.C."/>
            <person name="Koroleva G.I."/>
            <person name="Rosenzweig C.N."/>
            <person name="Palacios G.F."/>
            <person name="Redden C.L."/>
            <person name="Minogue T.D."/>
            <person name="Chain P.S."/>
        </authorList>
    </citation>
    <scope>NUCLEOTIDE SEQUENCE [LARGE SCALE GENOMIC DNA]</scope>
    <source>
        <strain evidence="2 5">HD1011</strain>
        <plasmid evidence="2 5">2</plasmid>
    </source>
</reference>
<reference evidence="4 6" key="3">
    <citation type="submission" date="2020-05" db="EMBL/GenBank/DDBJ databases">
        <title>FDA dAtabase for Regulatory Grade micrObial Sequences (FDA-ARGOS): Supporting development and validation of Infectious Disease Dx tests.</title>
        <authorList>
            <person name="Nelson B."/>
            <person name="Plummer A."/>
            <person name="Tallon L."/>
            <person name="Sadzewicz L."/>
            <person name="Zhao X."/>
            <person name="Vavikolanu K."/>
            <person name="Mehta A."/>
            <person name="Aluvathingal J."/>
            <person name="Nadendla S."/>
            <person name="Myers T."/>
            <person name="Yan Y."/>
            <person name="Sichtig H."/>
        </authorList>
    </citation>
    <scope>NUCLEOTIDE SEQUENCE [LARGE SCALE GENOMIC DNA]</scope>
    <source>
        <strain evidence="4 6">FDAARGOS_795</strain>
        <plasmid evidence="4 6">unnamed3</plasmid>
    </source>
</reference>
<sequence>MNKTDKDLREDIKKVVSEQGFVNFQTLEIVGVLMAERVKRGLSQRELSKLSGVAQKTISHIESGEDIPSIETVVKLAKHLGYELKISLEKI</sequence>